<evidence type="ECO:0000256" key="2">
    <source>
        <dbReference type="ARBA" id="ARBA00023002"/>
    </source>
</evidence>
<name>A0ABX5INM4_9STAP</name>
<keyword evidence="3" id="KW-0520">NAD</keyword>
<keyword evidence="2 3" id="KW-0560">Oxidoreductase</keyword>
<comment type="pathway">
    <text evidence="3">Metabolic intermediate metabolism; (R)-mevalonate degradation; (S)-3-hydroxy-3-methylglutaryl-CoA from (R)-mevalonate: step 1/1.</text>
</comment>
<dbReference type="InterPro" id="IPR009029">
    <property type="entry name" value="HMG_CoA_Rdtase_sub-bd_dom_sf"/>
</dbReference>
<dbReference type="PRINTS" id="PR00071">
    <property type="entry name" value="HMGCOARDTASE"/>
</dbReference>
<dbReference type="EC" id="1.1.1.88" evidence="3"/>
<dbReference type="PROSITE" id="PS50065">
    <property type="entry name" value="HMG_COA_REDUCTASE_4"/>
    <property type="match status" value="1"/>
</dbReference>
<evidence type="ECO:0000256" key="3">
    <source>
        <dbReference type="RuleBase" id="RU361219"/>
    </source>
</evidence>
<keyword evidence="5" id="KW-1185">Reference proteome</keyword>
<comment type="similarity">
    <text evidence="1 3">Belongs to the HMG-CoA reductase family.</text>
</comment>
<evidence type="ECO:0000313" key="4">
    <source>
        <dbReference type="EMBL" id="PTI68704.1"/>
    </source>
</evidence>
<dbReference type="CDD" id="cd00644">
    <property type="entry name" value="HMG-CoA_reductase_classII"/>
    <property type="match status" value="1"/>
</dbReference>
<dbReference type="InterPro" id="IPR004553">
    <property type="entry name" value="HMG_CoA_Rdtase_bac-typ"/>
</dbReference>
<organism evidence="4 5">
    <name type="scientific">Staphylococcus succinus</name>
    <dbReference type="NCBI Taxonomy" id="61015"/>
    <lineage>
        <taxon>Bacteria</taxon>
        <taxon>Bacillati</taxon>
        <taxon>Bacillota</taxon>
        <taxon>Bacilli</taxon>
        <taxon>Bacillales</taxon>
        <taxon>Staphylococcaceae</taxon>
        <taxon>Staphylococcus</taxon>
    </lineage>
</organism>
<sequence length="426" mass="46050">MEVLDKSFRHLSRFEKLQQLEQKGWLSKENKEILLNNPLISEEVANSLIENVIGQGTLPVGLVPEMIVDEKAYVVPMMVEEPSVVAAASYGAKLVNQTGGFKIVTSERLMIGQIVFDAVEDTEALEITINNLEPKIKKIADEVYPSIIERGGGYRRIEIDKFPNEGMLSLKVFVDTKDAMGANMLNTILEGITSYLKNELEGIDILMSILSNHATASVVKVQGEIEVAALSKGGHDGETVAKRMERASVLAQVDIHRAATHNKGVMNGIHAVVLATGNDTRGAEASAHAYASKDGQYRGLATWHYDQTRQTLVGTIEVPMTLATVGGGTKVLPIAKASLDLMNVSSAQELGHVVAAVGLAQNFAACRALVSEGIQKGHMSLQYKSLAIVVGAEGEEIVQVADMLKQQPRANTAVAQQILEMLRSNK</sequence>
<dbReference type="Gene3D" id="1.10.8.660">
    <property type="match status" value="1"/>
</dbReference>
<accession>A0ABX5INM4</accession>
<dbReference type="SUPFAM" id="SSF56542">
    <property type="entry name" value="Substrate-binding domain of HMG-CoA reductase"/>
    <property type="match status" value="1"/>
</dbReference>
<dbReference type="SUPFAM" id="SSF55035">
    <property type="entry name" value="NAD-binding domain of HMG-CoA reductase"/>
    <property type="match status" value="1"/>
</dbReference>
<dbReference type="PANTHER" id="PTHR10572">
    <property type="entry name" value="3-HYDROXY-3-METHYLGLUTARYL-COENZYME A REDUCTASE"/>
    <property type="match status" value="1"/>
</dbReference>
<protein>
    <recommendedName>
        <fullName evidence="3">3-hydroxy-3-methylglutaryl coenzyme A reductase</fullName>
        <shortName evidence="3">HMG-CoA reductase</shortName>
        <ecNumber evidence="3">1.1.1.88</ecNumber>
    </recommendedName>
</protein>
<gene>
    <name evidence="4" type="ORF">BU057_07850</name>
</gene>
<dbReference type="InterPro" id="IPR023074">
    <property type="entry name" value="HMG_CoA_Rdtase_cat_sf"/>
</dbReference>
<evidence type="ECO:0000313" key="5">
    <source>
        <dbReference type="Proteomes" id="UP000240859"/>
    </source>
</evidence>
<dbReference type="PROSITE" id="PS01192">
    <property type="entry name" value="HMG_COA_REDUCTASE_3"/>
    <property type="match status" value="1"/>
</dbReference>
<comment type="caution">
    <text evidence="4">The sequence shown here is derived from an EMBL/GenBank/DDBJ whole genome shotgun (WGS) entry which is preliminary data.</text>
</comment>
<dbReference type="InterPro" id="IPR002202">
    <property type="entry name" value="HMG_CoA_Rdtase"/>
</dbReference>
<dbReference type="RefSeq" id="WP_107600914.1">
    <property type="nucleotide sequence ID" value="NZ_JBOIMJ010000001.1"/>
</dbReference>
<dbReference type="PROSITE" id="PS00066">
    <property type="entry name" value="HMG_COA_REDUCTASE_1"/>
    <property type="match status" value="1"/>
</dbReference>
<dbReference type="PANTHER" id="PTHR10572:SF24">
    <property type="entry name" value="3-HYDROXY-3-METHYLGLUTARYL-COENZYME A REDUCTASE"/>
    <property type="match status" value="1"/>
</dbReference>
<dbReference type="Pfam" id="PF00368">
    <property type="entry name" value="HMG-CoA_red"/>
    <property type="match status" value="1"/>
</dbReference>
<dbReference type="Gene3D" id="3.90.770.10">
    <property type="entry name" value="3-hydroxy-3-methylglutaryl-coenzyme A Reductase, Chain A, domain 2"/>
    <property type="match status" value="2"/>
</dbReference>
<dbReference type="EMBL" id="PZFR01000041">
    <property type="protein sequence ID" value="PTI68704.1"/>
    <property type="molecule type" value="Genomic_DNA"/>
</dbReference>
<dbReference type="InterPro" id="IPR023076">
    <property type="entry name" value="HMG_CoA_Rdtase_CS"/>
</dbReference>
<dbReference type="Proteomes" id="UP000240859">
    <property type="component" value="Unassembled WGS sequence"/>
</dbReference>
<comment type="catalytic activity">
    <reaction evidence="3">
        <text>(R)-mevalonate + 2 NAD(+) + CoA = (3S)-3-hydroxy-3-methylglutaryl-CoA + 2 NADH + 2 H(+)</text>
        <dbReference type="Rhea" id="RHEA:14833"/>
        <dbReference type="ChEBI" id="CHEBI:15378"/>
        <dbReference type="ChEBI" id="CHEBI:36464"/>
        <dbReference type="ChEBI" id="CHEBI:43074"/>
        <dbReference type="ChEBI" id="CHEBI:57287"/>
        <dbReference type="ChEBI" id="CHEBI:57540"/>
        <dbReference type="ChEBI" id="CHEBI:57945"/>
        <dbReference type="EC" id="1.1.1.88"/>
    </reaction>
</comment>
<reference evidence="4 5" key="1">
    <citation type="journal article" date="2016" name="Front. Microbiol.">
        <title>Comprehensive Phylogenetic Analysis of Bovine Non-aureus Staphylococci Species Based on Whole-Genome Sequencing.</title>
        <authorList>
            <person name="Naushad S."/>
            <person name="Barkema H.W."/>
            <person name="Luby C."/>
            <person name="Condas L.A."/>
            <person name="Nobrega D.B."/>
            <person name="Carson D.A."/>
            <person name="De Buck J."/>
        </authorList>
    </citation>
    <scope>NUCLEOTIDE SEQUENCE [LARGE SCALE GENOMIC DNA]</scope>
    <source>
        <strain evidence="4 5">SNUC 1084</strain>
    </source>
</reference>
<evidence type="ECO:0000256" key="1">
    <source>
        <dbReference type="ARBA" id="ARBA00007661"/>
    </source>
</evidence>
<dbReference type="InterPro" id="IPR009023">
    <property type="entry name" value="HMG_CoA_Rdtase_NAD(P)-bd_sf"/>
</dbReference>
<proteinExistence type="inferred from homology"/>
<dbReference type="NCBIfam" id="TIGR00532">
    <property type="entry name" value="HMG_CoA_R_NAD"/>
    <property type="match status" value="1"/>
</dbReference>